<dbReference type="PANTHER" id="PTHR21198:SF2">
    <property type="entry name" value="GLUTAMATE RACEMASE"/>
    <property type="match status" value="1"/>
</dbReference>
<evidence type="ECO:0000313" key="8">
    <source>
        <dbReference type="EMBL" id="ATX81657.1"/>
    </source>
</evidence>
<keyword evidence="5 7" id="KW-0413">Isomerase</keyword>
<dbReference type="AlphaFoldDB" id="A0A2K8L2Z4"/>
<dbReference type="GO" id="GO:0071555">
    <property type="term" value="P:cell wall organization"/>
    <property type="evidence" value="ECO:0007669"/>
    <property type="project" value="UniProtKB-KW"/>
</dbReference>
<dbReference type="GO" id="GO:0008360">
    <property type="term" value="P:regulation of cell shape"/>
    <property type="evidence" value="ECO:0007669"/>
    <property type="project" value="UniProtKB-KW"/>
</dbReference>
<feature type="binding site" evidence="7">
    <location>
        <begin position="41"/>
        <end position="42"/>
    </location>
    <ligand>
        <name>substrate</name>
    </ligand>
</feature>
<evidence type="ECO:0000256" key="6">
    <source>
        <dbReference type="ARBA" id="ARBA00023316"/>
    </source>
</evidence>
<gene>
    <name evidence="7" type="primary">murI</name>
    <name evidence="8" type="ORF">Ga0123462_0787</name>
</gene>
<feature type="active site" description="Proton donor/acceptor" evidence="7">
    <location>
        <position position="182"/>
    </location>
</feature>
<evidence type="ECO:0000256" key="2">
    <source>
        <dbReference type="ARBA" id="ARBA00013090"/>
    </source>
</evidence>
<dbReference type="UniPathway" id="UPA00219"/>
<dbReference type="PANTHER" id="PTHR21198">
    <property type="entry name" value="GLUTAMATE RACEMASE"/>
    <property type="match status" value="1"/>
</dbReference>
<keyword evidence="4 7" id="KW-0573">Peptidoglycan synthesis</keyword>
<feature type="binding site" evidence="7">
    <location>
        <begin position="9"/>
        <end position="10"/>
    </location>
    <ligand>
        <name>substrate</name>
    </ligand>
</feature>
<evidence type="ECO:0000256" key="3">
    <source>
        <dbReference type="ARBA" id="ARBA00022960"/>
    </source>
</evidence>
<dbReference type="SUPFAM" id="SSF53681">
    <property type="entry name" value="Aspartate/glutamate racemase"/>
    <property type="match status" value="2"/>
</dbReference>
<evidence type="ECO:0000256" key="7">
    <source>
        <dbReference type="HAMAP-Rule" id="MF_00258"/>
    </source>
</evidence>
<protein>
    <recommendedName>
        <fullName evidence="2 7">Glutamate racemase</fullName>
        <ecNumber evidence="2 7">5.1.1.3</ecNumber>
    </recommendedName>
</protein>
<organism evidence="8 9">
    <name type="scientific">Mariprofundus ferrinatatus</name>
    <dbReference type="NCBI Taxonomy" id="1921087"/>
    <lineage>
        <taxon>Bacteria</taxon>
        <taxon>Pseudomonadati</taxon>
        <taxon>Pseudomonadota</taxon>
        <taxon>Candidatius Mariprofundia</taxon>
        <taxon>Mariprofundales</taxon>
        <taxon>Mariprofundaceae</taxon>
        <taxon>Mariprofundus</taxon>
    </lineage>
</organism>
<dbReference type="Pfam" id="PF01177">
    <property type="entry name" value="Asp_Glu_race"/>
    <property type="match status" value="1"/>
</dbReference>
<keyword evidence="3 7" id="KW-0133">Cell shape</keyword>
<dbReference type="RefSeq" id="WP_100265093.1">
    <property type="nucleotide sequence ID" value="NZ_CP018800.1"/>
</dbReference>
<feature type="binding site" evidence="7">
    <location>
        <begin position="73"/>
        <end position="74"/>
    </location>
    <ligand>
        <name>substrate</name>
    </ligand>
</feature>
<dbReference type="Proteomes" id="UP000231637">
    <property type="component" value="Chromosome"/>
</dbReference>
<evidence type="ECO:0000256" key="1">
    <source>
        <dbReference type="ARBA" id="ARBA00001602"/>
    </source>
</evidence>
<dbReference type="EMBL" id="CP018800">
    <property type="protein sequence ID" value="ATX81657.1"/>
    <property type="molecule type" value="Genomic_DNA"/>
</dbReference>
<dbReference type="HAMAP" id="MF_00258">
    <property type="entry name" value="Glu_racemase"/>
    <property type="match status" value="1"/>
</dbReference>
<dbReference type="OrthoDB" id="5291413at2"/>
<dbReference type="GO" id="GO:0008881">
    <property type="term" value="F:glutamate racemase activity"/>
    <property type="evidence" value="ECO:0007669"/>
    <property type="project" value="UniProtKB-UniRule"/>
</dbReference>
<dbReference type="InterPro" id="IPR015942">
    <property type="entry name" value="Asp/Glu/hydantoin_racemase"/>
</dbReference>
<dbReference type="Gene3D" id="3.40.50.1860">
    <property type="match status" value="2"/>
</dbReference>
<dbReference type="KEGG" id="mfn:Ga0123462_0787"/>
<sequence>MKRAVGVFDSGVGGLSVLSHIHQMLPSEDLIYVADSAYMPYGCKSSEVVTERCLKIAGFFSGQGAKAIVVACNTATAVAVQALRERCDIPVIGMEPPVKPAVSHSRTRTVGILATNGTVSSDRFNTLKSRFAADARLLVQPCPGLVERIESGDLTGDETRQMLSRYLKPLIEQGVDTLVLGCTHYPFIIPLIKQITGEGVKVIDTGDAIARELKRQLQLREALADVGESGRIAFWSSGKATAALISRLWGEKVDVGYLDI</sequence>
<dbReference type="EC" id="5.1.1.3" evidence="2 7"/>
<name>A0A2K8L2Z4_9PROT</name>
<dbReference type="InterPro" id="IPR001920">
    <property type="entry name" value="Asp/Glu_race"/>
</dbReference>
<comment type="pathway">
    <text evidence="7">Cell wall biogenesis; peptidoglycan biosynthesis.</text>
</comment>
<accession>A0A2K8L2Z4</accession>
<comment type="function">
    <text evidence="7">Provides the (R)-glutamate required for cell wall biosynthesis.</text>
</comment>
<evidence type="ECO:0000256" key="4">
    <source>
        <dbReference type="ARBA" id="ARBA00022984"/>
    </source>
</evidence>
<dbReference type="FunFam" id="3.40.50.1860:FF:000001">
    <property type="entry name" value="Glutamate racemase"/>
    <property type="match status" value="1"/>
</dbReference>
<dbReference type="PROSITE" id="PS00924">
    <property type="entry name" value="ASP_GLU_RACEMASE_2"/>
    <property type="match status" value="1"/>
</dbReference>
<keyword evidence="9" id="KW-1185">Reference proteome</keyword>
<dbReference type="InterPro" id="IPR004391">
    <property type="entry name" value="Glu_race"/>
</dbReference>
<evidence type="ECO:0000313" key="9">
    <source>
        <dbReference type="Proteomes" id="UP000231637"/>
    </source>
</evidence>
<dbReference type="InterPro" id="IPR018187">
    <property type="entry name" value="Asp/Glu_racemase_AS_1"/>
</dbReference>
<comment type="similarity">
    <text evidence="7">Belongs to the aspartate/glutamate racemases family.</text>
</comment>
<evidence type="ECO:0000256" key="5">
    <source>
        <dbReference type="ARBA" id="ARBA00023235"/>
    </source>
</evidence>
<feature type="binding site" evidence="7">
    <location>
        <begin position="183"/>
        <end position="184"/>
    </location>
    <ligand>
        <name>substrate</name>
    </ligand>
</feature>
<keyword evidence="6 7" id="KW-0961">Cell wall biogenesis/degradation</keyword>
<reference evidence="8 9" key="1">
    <citation type="submission" date="2016-12" db="EMBL/GenBank/DDBJ databases">
        <title>Isolation and genomic insights into novel planktonic Zetaproteobacteria from stratified waters of the Chesapeake Bay.</title>
        <authorList>
            <person name="McAllister S.M."/>
            <person name="Kato S."/>
            <person name="Chan C.S."/>
            <person name="Chiu B.K."/>
            <person name="Field E.K."/>
        </authorList>
    </citation>
    <scope>NUCLEOTIDE SEQUENCE [LARGE SCALE GENOMIC DNA]</scope>
    <source>
        <strain evidence="8 9">CP-8</strain>
    </source>
</reference>
<proteinExistence type="inferred from homology"/>
<dbReference type="NCBIfam" id="TIGR00067">
    <property type="entry name" value="glut_race"/>
    <property type="match status" value="1"/>
</dbReference>
<dbReference type="InterPro" id="IPR033134">
    <property type="entry name" value="Asp/Glu_racemase_AS_2"/>
</dbReference>
<dbReference type="PROSITE" id="PS00923">
    <property type="entry name" value="ASP_GLU_RACEMASE_1"/>
    <property type="match status" value="1"/>
</dbReference>
<feature type="active site" description="Proton donor/acceptor" evidence="7">
    <location>
        <position position="72"/>
    </location>
</feature>
<comment type="catalytic activity">
    <reaction evidence="1 7">
        <text>L-glutamate = D-glutamate</text>
        <dbReference type="Rhea" id="RHEA:12813"/>
        <dbReference type="ChEBI" id="CHEBI:29985"/>
        <dbReference type="ChEBI" id="CHEBI:29986"/>
        <dbReference type="EC" id="5.1.1.3"/>
    </reaction>
</comment>
<dbReference type="GO" id="GO:0009252">
    <property type="term" value="P:peptidoglycan biosynthetic process"/>
    <property type="evidence" value="ECO:0007669"/>
    <property type="project" value="UniProtKB-UniRule"/>
</dbReference>